<proteinExistence type="predicted"/>
<dbReference type="EMBL" id="CP036422">
    <property type="protein sequence ID" value="QFU76778.1"/>
    <property type="molecule type" value="Genomic_DNA"/>
</dbReference>
<sequence length="315" mass="34503">MKPRQDSLLGQASEEELTACIRLLALNVVQHRSAGSFTSFRDSAEMLRPGSADPNKLDLIVGSRDVVEEALEVVRTIAAEKKPTEDEPEASAEERRKHLRISVTAPIKLIWPGEDTPTDARLQDISWGGAAIKVDKVRMASGDTLIVVIPGTNGQPIHIEAKYLRSWKMDDRGGEGLAVRFSSIATSDEDELEAVLQMLAQSGDSDGLRAHARLHQRLDLQFEGDELKASLEDISAGGLGVTVPEPLQIGQSLQAIISTFDEKHSLKLRARVVRQEKISMGKAELYQAGLKFEHPSEELAELTQALISKMARSGR</sequence>
<dbReference type="AlphaFoldDB" id="A0A5P9NPF0"/>
<dbReference type="GO" id="GO:0035438">
    <property type="term" value="F:cyclic-di-GMP binding"/>
    <property type="evidence" value="ECO:0007669"/>
    <property type="project" value="InterPro"/>
</dbReference>
<accession>A0A5P9NPF0</accession>
<gene>
    <name evidence="2" type="ORF">EY643_14590</name>
</gene>
<protein>
    <submittedName>
        <fullName evidence="2">PilZ domain-containing protein</fullName>
    </submittedName>
</protein>
<evidence type="ECO:0000259" key="1">
    <source>
        <dbReference type="Pfam" id="PF07238"/>
    </source>
</evidence>
<name>A0A5P9NPF0_9GAMM</name>
<dbReference type="Gene3D" id="2.40.10.220">
    <property type="entry name" value="predicted glycosyltransferase like domains"/>
    <property type="match status" value="2"/>
</dbReference>
<feature type="domain" description="PilZ" evidence="1">
    <location>
        <begin position="94"/>
        <end position="195"/>
    </location>
</feature>
<dbReference type="OrthoDB" id="5765355at2"/>
<evidence type="ECO:0000313" key="2">
    <source>
        <dbReference type="EMBL" id="QFU76778.1"/>
    </source>
</evidence>
<dbReference type="RefSeq" id="WP_153239920.1">
    <property type="nucleotide sequence ID" value="NZ_CP036422.1"/>
</dbReference>
<organism evidence="2 3">
    <name type="scientific">Halioglobus maricola</name>
    <dbReference type="NCBI Taxonomy" id="2601894"/>
    <lineage>
        <taxon>Bacteria</taxon>
        <taxon>Pseudomonadati</taxon>
        <taxon>Pseudomonadota</taxon>
        <taxon>Gammaproteobacteria</taxon>
        <taxon>Cellvibrionales</taxon>
        <taxon>Halieaceae</taxon>
        <taxon>Halioglobus</taxon>
    </lineage>
</organism>
<feature type="domain" description="PilZ" evidence="1">
    <location>
        <begin position="214"/>
        <end position="307"/>
    </location>
</feature>
<evidence type="ECO:0000313" key="3">
    <source>
        <dbReference type="Proteomes" id="UP000326287"/>
    </source>
</evidence>
<dbReference type="KEGG" id="halc:EY643_14590"/>
<dbReference type="SUPFAM" id="SSF141371">
    <property type="entry name" value="PilZ domain-like"/>
    <property type="match status" value="2"/>
</dbReference>
<dbReference type="InterPro" id="IPR009875">
    <property type="entry name" value="PilZ_domain"/>
</dbReference>
<dbReference type="Proteomes" id="UP000326287">
    <property type="component" value="Chromosome"/>
</dbReference>
<reference evidence="2 3" key="1">
    <citation type="submission" date="2019-02" db="EMBL/GenBank/DDBJ databases">
        <authorList>
            <person name="Li S.-H."/>
        </authorList>
    </citation>
    <scope>NUCLEOTIDE SEQUENCE [LARGE SCALE GENOMIC DNA]</scope>
    <source>
        <strain evidence="2 3">IMCC14385</strain>
    </source>
</reference>
<keyword evidence="3" id="KW-1185">Reference proteome</keyword>
<dbReference type="Pfam" id="PF07238">
    <property type="entry name" value="PilZ"/>
    <property type="match status" value="2"/>
</dbReference>